<proteinExistence type="predicted"/>
<protein>
    <submittedName>
        <fullName evidence="1">Uncharacterized protein</fullName>
    </submittedName>
</protein>
<evidence type="ECO:0000313" key="1">
    <source>
        <dbReference type="EnsemblPlants" id="AVESA.00010b.r2.6CG1143040.1.CDS"/>
    </source>
</evidence>
<accession>A0ACD5ZD63</accession>
<organism evidence="1 2">
    <name type="scientific">Avena sativa</name>
    <name type="common">Oat</name>
    <dbReference type="NCBI Taxonomy" id="4498"/>
    <lineage>
        <taxon>Eukaryota</taxon>
        <taxon>Viridiplantae</taxon>
        <taxon>Streptophyta</taxon>
        <taxon>Embryophyta</taxon>
        <taxon>Tracheophyta</taxon>
        <taxon>Spermatophyta</taxon>
        <taxon>Magnoliopsida</taxon>
        <taxon>Liliopsida</taxon>
        <taxon>Poales</taxon>
        <taxon>Poaceae</taxon>
        <taxon>BOP clade</taxon>
        <taxon>Pooideae</taxon>
        <taxon>Poodae</taxon>
        <taxon>Poeae</taxon>
        <taxon>Poeae Chloroplast Group 1 (Aveneae type)</taxon>
        <taxon>Aveninae</taxon>
        <taxon>Avena</taxon>
    </lineage>
</organism>
<name>A0ACD5ZD63_AVESA</name>
<dbReference type="EnsemblPlants" id="AVESA.00010b.r2.6CG1143040.1">
    <property type="protein sequence ID" value="AVESA.00010b.r2.6CG1143040.1.CDS"/>
    <property type="gene ID" value="AVESA.00010b.r2.6CG1143040"/>
</dbReference>
<reference evidence="1" key="2">
    <citation type="submission" date="2025-09" db="UniProtKB">
        <authorList>
            <consortium name="EnsemblPlants"/>
        </authorList>
    </citation>
    <scope>IDENTIFICATION</scope>
</reference>
<keyword evidence="2" id="KW-1185">Reference proteome</keyword>
<dbReference type="Proteomes" id="UP001732700">
    <property type="component" value="Chromosome 6C"/>
</dbReference>
<sequence>MAVRKSSLTLSEEQLRQREEQDRKFWMVALGVYTKAYNMQPTELEFVEVKERNLIDESGAGYLHFNFLVKGLDGKNTMYFAEVHYDLEDEDDVFLCTPLGEDDLKPSEKNDQALCKACQHEAKDLIHPNCGSFLGGHRRICSLLRWDSSDDDDDYEII</sequence>
<reference evidence="1" key="1">
    <citation type="submission" date="2021-05" db="EMBL/GenBank/DDBJ databases">
        <authorList>
            <person name="Scholz U."/>
            <person name="Mascher M."/>
            <person name="Fiebig A."/>
        </authorList>
    </citation>
    <scope>NUCLEOTIDE SEQUENCE [LARGE SCALE GENOMIC DNA]</scope>
</reference>
<evidence type="ECO:0000313" key="2">
    <source>
        <dbReference type="Proteomes" id="UP001732700"/>
    </source>
</evidence>